<accession>A0A2V1CWU8</accession>
<gene>
    <name evidence="1" type="ORF">DM02DRAFT_665361</name>
</gene>
<reference evidence="1 2" key="1">
    <citation type="journal article" date="2018" name="Sci. Rep.">
        <title>Comparative genomics provides insights into the lifestyle and reveals functional heterogeneity of dark septate endophytic fungi.</title>
        <authorList>
            <person name="Knapp D.G."/>
            <person name="Nemeth J.B."/>
            <person name="Barry K."/>
            <person name="Hainaut M."/>
            <person name="Henrissat B."/>
            <person name="Johnson J."/>
            <person name="Kuo A."/>
            <person name="Lim J.H.P."/>
            <person name="Lipzen A."/>
            <person name="Nolan M."/>
            <person name="Ohm R.A."/>
            <person name="Tamas L."/>
            <person name="Grigoriev I.V."/>
            <person name="Spatafora J.W."/>
            <person name="Nagy L.G."/>
            <person name="Kovacs G.M."/>
        </authorList>
    </citation>
    <scope>NUCLEOTIDE SEQUENCE [LARGE SCALE GENOMIC DNA]</scope>
    <source>
        <strain evidence="1 2">DSE2036</strain>
    </source>
</reference>
<dbReference type="STRING" id="97972.A0A2V1CWU8"/>
<sequence>MVPYSPLRPRTEVPICEKLFLALQVIASLRITGRIGSMHTKGLPKGYGPWMLAATLIAHTQICLTSEFREIYSKHALRSNTEDECIFVTSSGYLGRAPYPAISRGQIITILGGGYVPYVLERHHNHYKLISHAYVEGVMHWQRIPDGMAMERLEIR</sequence>
<protein>
    <recommendedName>
        <fullName evidence="3">Heterokaryon incompatibility domain-containing protein</fullName>
    </recommendedName>
</protein>
<name>A0A2V1CWU8_9PLEO</name>
<proteinExistence type="predicted"/>
<dbReference type="EMBL" id="KZ806542">
    <property type="protein sequence ID" value="PVH90220.1"/>
    <property type="molecule type" value="Genomic_DNA"/>
</dbReference>
<dbReference type="OrthoDB" id="2157530at2759"/>
<evidence type="ECO:0000313" key="2">
    <source>
        <dbReference type="Proteomes" id="UP000244855"/>
    </source>
</evidence>
<organism evidence="1 2">
    <name type="scientific">Periconia macrospinosa</name>
    <dbReference type="NCBI Taxonomy" id="97972"/>
    <lineage>
        <taxon>Eukaryota</taxon>
        <taxon>Fungi</taxon>
        <taxon>Dikarya</taxon>
        <taxon>Ascomycota</taxon>
        <taxon>Pezizomycotina</taxon>
        <taxon>Dothideomycetes</taxon>
        <taxon>Pleosporomycetidae</taxon>
        <taxon>Pleosporales</taxon>
        <taxon>Massarineae</taxon>
        <taxon>Periconiaceae</taxon>
        <taxon>Periconia</taxon>
    </lineage>
</organism>
<dbReference type="AlphaFoldDB" id="A0A2V1CWU8"/>
<evidence type="ECO:0008006" key="3">
    <source>
        <dbReference type="Google" id="ProtNLM"/>
    </source>
</evidence>
<keyword evidence="2" id="KW-1185">Reference proteome</keyword>
<evidence type="ECO:0000313" key="1">
    <source>
        <dbReference type="EMBL" id="PVH90220.1"/>
    </source>
</evidence>
<dbReference type="Proteomes" id="UP000244855">
    <property type="component" value="Unassembled WGS sequence"/>
</dbReference>
<dbReference type="Pfam" id="PF26639">
    <property type="entry name" value="Het-6_barrel"/>
    <property type="match status" value="1"/>
</dbReference>